<accession>A0AAN7UU58</accession>
<sequence length="131" mass="14570">MSNGIDSEVDRCRKCLQIARQKRDVQGGGSLVIISKQKPCNSNASRRARTCQLQFQVHDAVAYMIHLSHFVALAPALFPLTQPFGRGSRRLETALQWRFMQDTCKPAPPMLRTKEPGQGAIMIGLLHGKAI</sequence>
<dbReference type="Proteomes" id="UP001305414">
    <property type="component" value="Unassembled WGS sequence"/>
</dbReference>
<reference evidence="1 2" key="1">
    <citation type="submission" date="2023-10" db="EMBL/GenBank/DDBJ databases">
        <title>Draft genome sequence of Xylaria bambusicola isolate GMP-LS, the root and basal stem rot pathogen of sugarcane in Indonesia.</title>
        <authorList>
            <person name="Selvaraj P."/>
            <person name="Muralishankar V."/>
            <person name="Muruganantham S."/>
            <person name="Sp S."/>
            <person name="Haryani S."/>
            <person name="Lau K.J.X."/>
            <person name="Naqvi N.I."/>
        </authorList>
    </citation>
    <scope>NUCLEOTIDE SEQUENCE [LARGE SCALE GENOMIC DNA]</scope>
    <source>
        <strain evidence="1">GMP-LS</strain>
    </source>
</reference>
<organism evidence="1 2">
    <name type="scientific">Xylaria bambusicola</name>
    <dbReference type="NCBI Taxonomy" id="326684"/>
    <lineage>
        <taxon>Eukaryota</taxon>
        <taxon>Fungi</taxon>
        <taxon>Dikarya</taxon>
        <taxon>Ascomycota</taxon>
        <taxon>Pezizomycotina</taxon>
        <taxon>Sordariomycetes</taxon>
        <taxon>Xylariomycetidae</taxon>
        <taxon>Xylariales</taxon>
        <taxon>Xylariaceae</taxon>
        <taxon>Xylaria</taxon>
    </lineage>
</organism>
<keyword evidence="2" id="KW-1185">Reference proteome</keyword>
<evidence type="ECO:0000313" key="2">
    <source>
        <dbReference type="Proteomes" id="UP001305414"/>
    </source>
</evidence>
<dbReference type="AlphaFoldDB" id="A0AAN7UU58"/>
<name>A0AAN7UU58_9PEZI</name>
<proteinExistence type="predicted"/>
<comment type="caution">
    <text evidence="1">The sequence shown here is derived from an EMBL/GenBank/DDBJ whole genome shotgun (WGS) entry which is preliminary data.</text>
</comment>
<evidence type="ECO:0000313" key="1">
    <source>
        <dbReference type="EMBL" id="KAK5632006.1"/>
    </source>
</evidence>
<dbReference type="EMBL" id="JAWHQM010000022">
    <property type="protein sequence ID" value="KAK5632006.1"/>
    <property type="molecule type" value="Genomic_DNA"/>
</dbReference>
<protein>
    <submittedName>
        <fullName evidence="1">Uncharacterized protein</fullName>
    </submittedName>
</protein>
<gene>
    <name evidence="1" type="ORF">RRF57_007720</name>
</gene>